<evidence type="ECO:0000256" key="1">
    <source>
        <dbReference type="ARBA" id="ARBA00022723"/>
    </source>
</evidence>
<keyword evidence="1" id="KW-0479">Metal-binding</keyword>
<dbReference type="PROSITE" id="PS01360">
    <property type="entry name" value="ZF_MYND_1"/>
    <property type="match status" value="1"/>
</dbReference>
<evidence type="ECO:0000256" key="2">
    <source>
        <dbReference type="ARBA" id="ARBA00022771"/>
    </source>
</evidence>
<organism evidence="7 8">
    <name type="scientific">Somion occarium</name>
    <dbReference type="NCBI Taxonomy" id="3059160"/>
    <lineage>
        <taxon>Eukaryota</taxon>
        <taxon>Fungi</taxon>
        <taxon>Dikarya</taxon>
        <taxon>Basidiomycota</taxon>
        <taxon>Agaricomycotina</taxon>
        <taxon>Agaricomycetes</taxon>
        <taxon>Polyporales</taxon>
        <taxon>Cerrenaceae</taxon>
        <taxon>Somion</taxon>
    </lineage>
</organism>
<dbReference type="Gene3D" id="6.10.140.2220">
    <property type="match status" value="1"/>
</dbReference>
<dbReference type="InterPro" id="IPR013083">
    <property type="entry name" value="Znf_RING/FYVE/PHD"/>
</dbReference>
<dbReference type="PROSITE" id="PS50865">
    <property type="entry name" value="ZF_MYND_2"/>
    <property type="match status" value="1"/>
</dbReference>
<evidence type="ECO:0000313" key="7">
    <source>
        <dbReference type="EMBL" id="CAL1713518.1"/>
    </source>
</evidence>
<keyword evidence="5" id="KW-0472">Membrane</keyword>
<protein>
    <recommendedName>
        <fullName evidence="6">MYND-type domain-containing protein</fullName>
    </recommendedName>
</protein>
<feature type="transmembrane region" description="Helical" evidence="5">
    <location>
        <begin position="183"/>
        <end position="199"/>
    </location>
</feature>
<accession>A0ABP1E2P2</accession>
<dbReference type="Gene3D" id="3.30.40.10">
    <property type="entry name" value="Zinc/RING finger domain, C3HC4 (zinc finger)"/>
    <property type="match status" value="1"/>
</dbReference>
<keyword evidence="3" id="KW-0862">Zinc</keyword>
<evidence type="ECO:0000259" key="6">
    <source>
        <dbReference type="PROSITE" id="PS50865"/>
    </source>
</evidence>
<keyword evidence="5" id="KW-1133">Transmembrane helix</keyword>
<feature type="domain" description="MYND-type" evidence="6">
    <location>
        <begin position="3"/>
        <end position="39"/>
    </location>
</feature>
<name>A0ABP1E2P2_9APHY</name>
<dbReference type="Pfam" id="PF01753">
    <property type="entry name" value="zf-MYND"/>
    <property type="match status" value="1"/>
</dbReference>
<dbReference type="EMBL" id="OZ037950">
    <property type="protein sequence ID" value="CAL1713518.1"/>
    <property type="molecule type" value="Genomic_DNA"/>
</dbReference>
<keyword evidence="5" id="KW-0812">Transmembrane</keyword>
<evidence type="ECO:0000256" key="4">
    <source>
        <dbReference type="PROSITE-ProRule" id="PRU00134"/>
    </source>
</evidence>
<gene>
    <name evidence="7" type="ORF">GFSPODELE1_LOCUS9347</name>
</gene>
<evidence type="ECO:0000256" key="3">
    <source>
        <dbReference type="ARBA" id="ARBA00022833"/>
    </source>
</evidence>
<evidence type="ECO:0000313" key="8">
    <source>
        <dbReference type="Proteomes" id="UP001497453"/>
    </source>
</evidence>
<sequence>MSCNVCSKNGTFTCSVCKITRYCSHECQRADWMNHKIECKENLVNVINVMANLRQPTGRGTGSATECSGCSRRFDASDSRQGQVCKDCGYRACESCSVHHSRGTCRCYKANFGQPYCTMEPRTYQGSKSSMYRGDRHPKGVYPEDAYESKSRVCQNCGQAKKMVKKEYLYPGFDFSKKSPSRLPLLGICVMVLIVWYFFV</sequence>
<dbReference type="Proteomes" id="UP001497453">
    <property type="component" value="Chromosome 7"/>
</dbReference>
<evidence type="ECO:0000256" key="5">
    <source>
        <dbReference type="SAM" id="Phobius"/>
    </source>
</evidence>
<keyword evidence="2 4" id="KW-0863">Zinc-finger</keyword>
<dbReference type="SUPFAM" id="SSF144232">
    <property type="entry name" value="HIT/MYND zinc finger-like"/>
    <property type="match status" value="1"/>
</dbReference>
<keyword evidence="8" id="KW-1185">Reference proteome</keyword>
<reference evidence="8" key="1">
    <citation type="submission" date="2024-04" db="EMBL/GenBank/DDBJ databases">
        <authorList>
            <person name="Shaw F."/>
            <person name="Minotto A."/>
        </authorList>
    </citation>
    <scope>NUCLEOTIDE SEQUENCE [LARGE SCALE GENOMIC DNA]</scope>
</reference>
<proteinExistence type="predicted"/>
<dbReference type="InterPro" id="IPR002893">
    <property type="entry name" value="Znf_MYND"/>
</dbReference>